<reference evidence="4" key="1">
    <citation type="journal article" date="2019" name="Int. J. Syst. Evol. Microbiol.">
        <title>The Global Catalogue of Microorganisms (GCM) 10K type strain sequencing project: providing services to taxonomists for standard genome sequencing and annotation.</title>
        <authorList>
            <consortium name="The Broad Institute Genomics Platform"/>
            <consortium name="The Broad Institute Genome Sequencing Center for Infectious Disease"/>
            <person name="Wu L."/>
            <person name="Ma J."/>
        </authorList>
    </citation>
    <scope>NUCLEOTIDE SEQUENCE [LARGE SCALE GENOMIC DNA]</scope>
    <source>
        <strain evidence="4">JCM 18081</strain>
    </source>
</reference>
<evidence type="ECO:0000256" key="2">
    <source>
        <dbReference type="SAM" id="SignalP"/>
    </source>
</evidence>
<name>A0ABP9BWY0_9ACTN</name>
<evidence type="ECO:0000313" key="3">
    <source>
        <dbReference type="EMBL" id="GAA4801730.1"/>
    </source>
</evidence>
<dbReference type="Proteomes" id="UP001501265">
    <property type="component" value="Unassembled WGS sequence"/>
</dbReference>
<sequence length="175" mass="17976">MRRGALAAGLVAVAAGSAAACEPGGLNTATVALTTDQTVTRELERQQTDVRWLTCTASYDDDGGDRSASPSASEETVASVDCEGETADGRDITVDGRITRVVEGACVRGELTVKVDGKERFRVNGLGNCDATPSPAGNAPTANGPTGNGAGPTVTVTVTRTVYCQTRPDCWPEGK</sequence>
<dbReference type="EMBL" id="BAABIG010000026">
    <property type="protein sequence ID" value="GAA4801730.1"/>
    <property type="molecule type" value="Genomic_DNA"/>
</dbReference>
<feature type="region of interest" description="Disordered" evidence="1">
    <location>
        <begin position="127"/>
        <end position="153"/>
    </location>
</feature>
<accession>A0ABP9BWY0</accession>
<feature type="region of interest" description="Disordered" evidence="1">
    <location>
        <begin position="57"/>
        <end position="77"/>
    </location>
</feature>
<keyword evidence="4" id="KW-1185">Reference proteome</keyword>
<comment type="caution">
    <text evidence="3">The sequence shown here is derived from an EMBL/GenBank/DDBJ whole genome shotgun (WGS) entry which is preliminary data.</text>
</comment>
<evidence type="ECO:0000256" key="1">
    <source>
        <dbReference type="SAM" id="MobiDB-lite"/>
    </source>
</evidence>
<gene>
    <name evidence="3" type="ORF">GCM10023220_33200</name>
</gene>
<feature type="signal peptide" evidence="2">
    <location>
        <begin position="1"/>
        <end position="20"/>
    </location>
</feature>
<feature type="chain" id="PRO_5045833621" description="Lipoprotein" evidence="2">
    <location>
        <begin position="21"/>
        <end position="175"/>
    </location>
</feature>
<dbReference type="PROSITE" id="PS51257">
    <property type="entry name" value="PROKAR_LIPOPROTEIN"/>
    <property type="match status" value="1"/>
</dbReference>
<organism evidence="3 4">
    <name type="scientific">Streptomyces ziwulingensis</name>
    <dbReference type="NCBI Taxonomy" id="1045501"/>
    <lineage>
        <taxon>Bacteria</taxon>
        <taxon>Bacillati</taxon>
        <taxon>Actinomycetota</taxon>
        <taxon>Actinomycetes</taxon>
        <taxon>Kitasatosporales</taxon>
        <taxon>Streptomycetaceae</taxon>
        <taxon>Streptomyces</taxon>
    </lineage>
</organism>
<evidence type="ECO:0000313" key="4">
    <source>
        <dbReference type="Proteomes" id="UP001501265"/>
    </source>
</evidence>
<evidence type="ECO:0008006" key="5">
    <source>
        <dbReference type="Google" id="ProtNLM"/>
    </source>
</evidence>
<protein>
    <recommendedName>
        <fullName evidence="5">Lipoprotein</fullName>
    </recommendedName>
</protein>
<feature type="compositionally biased region" description="Low complexity" evidence="1">
    <location>
        <begin position="131"/>
        <end position="153"/>
    </location>
</feature>
<dbReference type="RefSeq" id="WP_345620427.1">
    <property type="nucleotide sequence ID" value="NZ_BAABIG010000026.1"/>
</dbReference>
<proteinExistence type="predicted"/>
<keyword evidence="2" id="KW-0732">Signal</keyword>